<dbReference type="InterPro" id="IPR018114">
    <property type="entry name" value="TRYPSIN_HIS"/>
</dbReference>
<dbReference type="PANTHER" id="PTHR24276:SF98">
    <property type="entry name" value="FI18310P1-RELATED"/>
    <property type="match status" value="1"/>
</dbReference>
<dbReference type="Gene3D" id="2.60.40.2700">
    <property type="match status" value="1"/>
</dbReference>
<evidence type="ECO:0000256" key="1">
    <source>
        <dbReference type="ARBA" id="ARBA00007664"/>
    </source>
</evidence>
<dbReference type="PROSITE" id="PS00134">
    <property type="entry name" value="TRYPSIN_HIS"/>
    <property type="match status" value="1"/>
</dbReference>
<dbReference type="PROSITE" id="PS00135">
    <property type="entry name" value="TRYPSIN_SER"/>
    <property type="match status" value="1"/>
</dbReference>
<dbReference type="Proteomes" id="UP001058860">
    <property type="component" value="Chromosome"/>
</dbReference>
<dbReference type="InterPro" id="IPR050430">
    <property type="entry name" value="Peptidase_S1"/>
</dbReference>
<keyword evidence="7" id="KW-1185">Reference proteome</keyword>
<keyword evidence="3 6" id="KW-0645">Protease</keyword>
<protein>
    <submittedName>
        <fullName evidence="6">Serine protease</fullName>
    </submittedName>
</protein>
<dbReference type="GO" id="GO:0006508">
    <property type="term" value="P:proteolysis"/>
    <property type="evidence" value="ECO:0007669"/>
    <property type="project" value="UniProtKB-KW"/>
</dbReference>
<dbReference type="InterPro" id="IPR009003">
    <property type="entry name" value="Peptidase_S1_PA"/>
</dbReference>
<dbReference type="InterPro" id="IPR033116">
    <property type="entry name" value="TRYPSIN_SER"/>
</dbReference>
<evidence type="ECO:0000256" key="2">
    <source>
        <dbReference type="ARBA" id="ARBA00023157"/>
    </source>
</evidence>
<reference evidence="7" key="1">
    <citation type="submission" date="2021-11" db="EMBL/GenBank/DDBJ databases">
        <title>Cultivation dependent microbiological survey of springs from the worlds oldest radium mine currently devoted to the extraction of radon-saturated water.</title>
        <authorList>
            <person name="Kapinusova G."/>
            <person name="Smrhova T."/>
            <person name="Strejcek M."/>
            <person name="Suman J."/>
            <person name="Jani K."/>
            <person name="Pajer P."/>
            <person name="Uhlik O."/>
        </authorList>
    </citation>
    <scope>NUCLEOTIDE SEQUENCE [LARGE SCALE GENOMIC DNA]</scope>
    <source>
        <strain evidence="7">J379</strain>
    </source>
</reference>
<dbReference type="InterPro" id="IPR001254">
    <property type="entry name" value="Trypsin_dom"/>
</dbReference>
<organism evidence="6 7">
    <name type="scientific">Svornostia abyssi</name>
    <dbReference type="NCBI Taxonomy" id="2898438"/>
    <lineage>
        <taxon>Bacteria</taxon>
        <taxon>Bacillati</taxon>
        <taxon>Actinomycetota</taxon>
        <taxon>Thermoleophilia</taxon>
        <taxon>Solirubrobacterales</taxon>
        <taxon>Baekduiaceae</taxon>
        <taxon>Svornostia</taxon>
    </lineage>
</organism>
<dbReference type="InterPro" id="IPR013783">
    <property type="entry name" value="Ig-like_fold"/>
</dbReference>
<evidence type="ECO:0000256" key="3">
    <source>
        <dbReference type="RuleBase" id="RU363034"/>
    </source>
</evidence>
<keyword evidence="2" id="KW-1015">Disulfide bond</keyword>
<dbReference type="SMART" id="SM00020">
    <property type="entry name" value="Tryp_SPc"/>
    <property type="match status" value="1"/>
</dbReference>
<dbReference type="GO" id="GO:0008233">
    <property type="term" value="F:peptidase activity"/>
    <property type="evidence" value="ECO:0007669"/>
    <property type="project" value="UniProtKB-KW"/>
</dbReference>
<dbReference type="PROSITE" id="PS50240">
    <property type="entry name" value="TRYPSIN_DOM"/>
    <property type="match status" value="1"/>
</dbReference>
<dbReference type="CDD" id="cd00190">
    <property type="entry name" value="Tryp_SPc"/>
    <property type="match status" value="1"/>
</dbReference>
<feature type="domain" description="Peptidase S1" evidence="5">
    <location>
        <begin position="56"/>
        <end position="340"/>
    </location>
</feature>
<dbReference type="PRINTS" id="PR00722">
    <property type="entry name" value="CHYMOTRYPSIN"/>
</dbReference>
<keyword evidence="3" id="KW-0378">Hydrolase</keyword>
<dbReference type="InterPro" id="IPR043504">
    <property type="entry name" value="Peptidase_S1_PA_chymotrypsin"/>
</dbReference>
<name>A0ABY5PJF9_9ACTN</name>
<keyword evidence="3" id="KW-0720">Serine protease</keyword>
<comment type="similarity">
    <text evidence="1">Belongs to the peptidase S1 family.</text>
</comment>
<dbReference type="Gene3D" id="2.40.10.10">
    <property type="entry name" value="Trypsin-like serine proteases"/>
    <property type="match status" value="1"/>
</dbReference>
<evidence type="ECO:0000259" key="5">
    <source>
        <dbReference type="PROSITE" id="PS50240"/>
    </source>
</evidence>
<dbReference type="RefSeq" id="WP_353865298.1">
    <property type="nucleotide sequence ID" value="NZ_CP088295.1"/>
</dbReference>
<dbReference type="PANTHER" id="PTHR24276">
    <property type="entry name" value="POLYSERASE-RELATED"/>
    <property type="match status" value="1"/>
</dbReference>
<dbReference type="Pfam" id="PF00089">
    <property type="entry name" value="Trypsin"/>
    <property type="match status" value="1"/>
</dbReference>
<gene>
    <name evidence="6" type="ORF">LRS13_04620</name>
</gene>
<dbReference type="SUPFAM" id="SSF50494">
    <property type="entry name" value="Trypsin-like serine proteases"/>
    <property type="match status" value="1"/>
</dbReference>
<dbReference type="InterPro" id="IPR001314">
    <property type="entry name" value="Peptidase_S1A"/>
</dbReference>
<sequence length="514" mass="52368">MGGGCDNFGGAASEHSVKLSAVFRAAFLTILLGALVMPTSALGAPVAKKKPVRGHVVNGASTLGPLTWQVGIINAKDVGTAPFQTFCGGTLRDATHVITAAHCVPDSNAADLAVVWNLHRRSDGTNAGAAVRTVSAITSHPQFTDTSSGNDLAILTLSSAMPVGAGTWPITNANVNWTGQPAVISGWGLLFDGGPSPDTLQAAVINVLPDAQCGAYANSYDPSTMLCAGLPNGALTVDTCQGDSGGPLVFNNGTTFPLLGVVSFGRGCADPDFPGVYTRLSNPDLNARAKDPNPPARAEPVNGATVQGTPTAGQTLTCDPGQWNNHTGSFTFTWISAVRGADGKFTDVKSGPSAQTLGLTDSHVGRVVGCAATSVGPGGARQSGAPLVTVAAAPPVAAAAPPVTVPGDLIAPTSRFTRRSCKKRKCSLTITAGDSGGPATKVAVTYARITGCRKGKKGATCRKAKTLKAKSRGKGVFTVTTPRLVPATYRFTVVATDASGNRSKKASVVLRVKR</sequence>
<dbReference type="Gene3D" id="2.60.40.10">
    <property type="entry name" value="Immunoglobulins"/>
    <property type="match status" value="1"/>
</dbReference>
<feature type="region of interest" description="Disordered" evidence="4">
    <location>
        <begin position="284"/>
        <end position="307"/>
    </location>
</feature>
<evidence type="ECO:0000313" key="6">
    <source>
        <dbReference type="EMBL" id="UUY04818.1"/>
    </source>
</evidence>
<evidence type="ECO:0000256" key="4">
    <source>
        <dbReference type="SAM" id="MobiDB-lite"/>
    </source>
</evidence>
<proteinExistence type="inferred from homology"/>
<evidence type="ECO:0000313" key="7">
    <source>
        <dbReference type="Proteomes" id="UP001058860"/>
    </source>
</evidence>
<dbReference type="EMBL" id="CP088295">
    <property type="protein sequence ID" value="UUY04818.1"/>
    <property type="molecule type" value="Genomic_DNA"/>
</dbReference>
<accession>A0ABY5PJF9</accession>